<dbReference type="Gene3D" id="2.120.10.80">
    <property type="entry name" value="Kelch-type beta propeller"/>
    <property type="match status" value="1"/>
</dbReference>
<evidence type="ECO:0000313" key="8">
    <source>
        <dbReference type="Proteomes" id="UP000823674"/>
    </source>
</evidence>
<dbReference type="SUPFAM" id="SSF117281">
    <property type="entry name" value="Kelch motif"/>
    <property type="match status" value="1"/>
</dbReference>
<dbReference type="Pfam" id="PF25210">
    <property type="entry name" value="Kelch_FKB95"/>
    <property type="match status" value="1"/>
</dbReference>
<dbReference type="EMBL" id="JADBGQ010000004">
    <property type="protein sequence ID" value="KAG5401580.1"/>
    <property type="molecule type" value="Genomic_DNA"/>
</dbReference>
<dbReference type="Pfam" id="PF00646">
    <property type="entry name" value="F-box"/>
    <property type="match status" value="1"/>
</dbReference>
<dbReference type="PROSITE" id="PS50181">
    <property type="entry name" value="FBOX"/>
    <property type="match status" value="1"/>
</dbReference>
<dbReference type="SUPFAM" id="SSF81383">
    <property type="entry name" value="F-box domain"/>
    <property type="match status" value="1"/>
</dbReference>
<name>A0ABQ7MS74_BRACM</name>
<evidence type="ECO:0000256" key="1">
    <source>
        <dbReference type="ARBA" id="ARBA00004116"/>
    </source>
</evidence>
<dbReference type="InterPro" id="IPR036047">
    <property type="entry name" value="F-box-like_dom_sf"/>
</dbReference>
<protein>
    <recommendedName>
        <fullName evidence="6">F-box domain-containing protein</fullName>
    </recommendedName>
</protein>
<dbReference type="Gene3D" id="2.120.10.30">
    <property type="entry name" value="TolB, C-terminal domain"/>
    <property type="match status" value="1"/>
</dbReference>
<dbReference type="InterPro" id="IPR015915">
    <property type="entry name" value="Kelch-typ_b-propeller"/>
</dbReference>
<dbReference type="InterPro" id="IPR006652">
    <property type="entry name" value="Kelch_1"/>
</dbReference>
<evidence type="ECO:0000313" key="7">
    <source>
        <dbReference type="EMBL" id="KAG5401580.1"/>
    </source>
</evidence>
<dbReference type="Pfam" id="PF20067">
    <property type="entry name" value="SSL_N"/>
    <property type="match status" value="1"/>
</dbReference>
<comment type="similarity">
    <text evidence="2">Belongs to the strictosidine synthase family.</text>
</comment>
<dbReference type="SMART" id="SM00612">
    <property type="entry name" value="Kelch"/>
    <property type="match status" value="2"/>
</dbReference>
<evidence type="ECO:0000256" key="4">
    <source>
        <dbReference type="ARBA" id="ARBA00023180"/>
    </source>
</evidence>
<keyword evidence="5" id="KW-1133">Transmembrane helix</keyword>
<dbReference type="CDD" id="cd22152">
    <property type="entry name" value="F-box_AtAFR-like"/>
    <property type="match status" value="1"/>
</dbReference>
<dbReference type="PANTHER" id="PTHR10426:SF90">
    <property type="entry name" value="PROTEIN STRICTOSIDINE SYNTHASE-LIKE 9"/>
    <property type="match status" value="1"/>
</dbReference>
<sequence>MPISQKIPTWAAVPTVFAIFAVVSYQTLFAPDNLEGTKNVLPMAKTIPIPVDGPESIEFDPQGEGPYAAVVDGRVLKWRGDALGWVEFAHTSPHRGNCSSREVVPTCGRPLGLSFEKKTGDLYICDGYLGVMKVGPQGGLAELVVDQAEGRKVMFANQMDIDEEEDVFYFNDSSDKYHFREVFFVAANGERSGRVIRYDKKTKEAKVVMDNLRCNNGLALNKDRSFLISCESATGLVHRYWIKGPKAGTRDIFAKVPGYPDNIRLTPTGDFWIGIHSKKSPVGRLIVGNKWLGKLVEKTVKLELLIAVMNGFKPHGIAVKISGETGEILEILEDREGKTMKYVSEAYEREDGKIWFGSVFWPAVWVLDRKKPMANNPIAAPPPAKKRKTSLSSIPDDVIVNVLARISISHYRSLCLVSKNFYSLLSSPDIYFARSLIGTTDVHLYVCLRLPTPSSSHHHRWFNLGYRQGQLSLVPVRTLSSSSYSPDRLNSTSVAVHSEIYQIGGGSNEDKRTRAVRVLDCRSRTWRPAPDMQVARKHARSYFLDDKIYVIGGCKENWGEVFDLKTQNWKPLPKPPSDHDDVHKGVVYGGRLYAFTSMNNNNYSYDPKEERWVQEAGFVGLGRITGPLCVIGNEIFAEHDRKYTWYNPRNGNGKQQVIDGLDDVYKKRANNYRTIQLVNHGGKLVIIWNETRRKRKRLWCAVISLEERSTPLGTRMRGKVERCDLLLDSVHNLVIKGIRNRRIINYSYKRHKTPTGDFWIGIHCKKSPAGRLIVGNKWLGKLVEKIVKLELLIAVMNGFKPHGITVKISSKTGEILEDKEGKTIKYVSEAYEREDGKIWFGSVFWPAVWVLDR</sequence>
<dbReference type="SMART" id="SM00256">
    <property type="entry name" value="FBOX"/>
    <property type="match status" value="1"/>
</dbReference>
<gene>
    <name evidence="7" type="primary">A04p026200.1_BraROA</name>
    <name evidence="7" type="ORF">IGI04_016187</name>
</gene>
<dbReference type="Pfam" id="PF03088">
    <property type="entry name" value="Str_synth"/>
    <property type="match status" value="1"/>
</dbReference>
<dbReference type="InterPro" id="IPR001810">
    <property type="entry name" value="F-box_dom"/>
</dbReference>
<keyword evidence="4" id="KW-0325">Glycoprotein</keyword>
<keyword evidence="8" id="KW-1185">Reference proteome</keyword>
<evidence type="ECO:0000259" key="6">
    <source>
        <dbReference type="PROSITE" id="PS50181"/>
    </source>
</evidence>
<comment type="subcellular location">
    <subcellularLocation>
        <location evidence="1">Vacuole</location>
    </subcellularLocation>
</comment>
<reference evidence="7 8" key="1">
    <citation type="submission" date="2021-03" db="EMBL/GenBank/DDBJ databases">
        <authorList>
            <person name="King G.J."/>
            <person name="Bancroft I."/>
            <person name="Baten A."/>
            <person name="Bloomfield J."/>
            <person name="Borpatragohain P."/>
            <person name="He Z."/>
            <person name="Irish N."/>
            <person name="Irwin J."/>
            <person name="Liu K."/>
            <person name="Mauleon R.P."/>
            <person name="Moore J."/>
            <person name="Morris R."/>
            <person name="Ostergaard L."/>
            <person name="Wang B."/>
            <person name="Wells R."/>
        </authorList>
    </citation>
    <scope>NUCLEOTIDE SEQUENCE [LARGE SCALE GENOMIC DNA]</scope>
    <source>
        <strain evidence="7">R-o-18</strain>
        <tissue evidence="7">Leaf</tissue>
    </source>
</reference>
<accession>A0ABQ7MS74</accession>
<proteinExistence type="inferred from homology"/>
<evidence type="ECO:0000256" key="3">
    <source>
        <dbReference type="ARBA" id="ARBA00022554"/>
    </source>
</evidence>
<feature type="domain" description="F-box" evidence="6">
    <location>
        <begin position="388"/>
        <end position="435"/>
    </location>
</feature>
<comment type="caution">
    <text evidence="7">The sequence shown here is derived from an EMBL/GenBank/DDBJ whole genome shotgun (WGS) entry which is preliminary data.</text>
</comment>
<dbReference type="Proteomes" id="UP000823674">
    <property type="component" value="Chromosome A04"/>
</dbReference>
<evidence type="ECO:0000256" key="2">
    <source>
        <dbReference type="ARBA" id="ARBA00009191"/>
    </source>
</evidence>
<dbReference type="InterPro" id="IPR057499">
    <property type="entry name" value="Kelch_FKB95"/>
</dbReference>
<keyword evidence="5" id="KW-0472">Membrane</keyword>
<feature type="transmembrane region" description="Helical" evidence="5">
    <location>
        <begin position="7"/>
        <end position="28"/>
    </location>
</feature>
<dbReference type="SUPFAM" id="SSF63829">
    <property type="entry name" value="Calcium-dependent phosphotriesterase"/>
    <property type="match status" value="1"/>
</dbReference>
<dbReference type="InterPro" id="IPR018119">
    <property type="entry name" value="Strictosidine_synth_cons-reg"/>
</dbReference>
<dbReference type="PANTHER" id="PTHR10426">
    <property type="entry name" value="STRICTOSIDINE SYNTHASE-RELATED"/>
    <property type="match status" value="1"/>
</dbReference>
<keyword evidence="3" id="KW-0926">Vacuole</keyword>
<evidence type="ECO:0000256" key="5">
    <source>
        <dbReference type="SAM" id="Phobius"/>
    </source>
</evidence>
<feature type="non-terminal residue" evidence="7">
    <location>
        <position position="853"/>
    </location>
</feature>
<dbReference type="InterPro" id="IPR011042">
    <property type="entry name" value="6-blade_b-propeller_TolB-like"/>
</dbReference>
<organism evidence="7 8">
    <name type="scientific">Brassica rapa subsp. trilocularis</name>
    <dbReference type="NCBI Taxonomy" id="1813537"/>
    <lineage>
        <taxon>Eukaryota</taxon>
        <taxon>Viridiplantae</taxon>
        <taxon>Streptophyta</taxon>
        <taxon>Embryophyta</taxon>
        <taxon>Tracheophyta</taxon>
        <taxon>Spermatophyta</taxon>
        <taxon>Magnoliopsida</taxon>
        <taxon>eudicotyledons</taxon>
        <taxon>Gunneridae</taxon>
        <taxon>Pentapetalae</taxon>
        <taxon>rosids</taxon>
        <taxon>malvids</taxon>
        <taxon>Brassicales</taxon>
        <taxon>Brassicaceae</taxon>
        <taxon>Brassiceae</taxon>
        <taxon>Brassica</taxon>
    </lineage>
</organism>
<keyword evidence="5" id="KW-0812">Transmembrane</keyword>